<name>A0A7T9DIY7_9ARCH</name>
<gene>
    <name evidence="1" type="ORF">IPJ89_03570</name>
</gene>
<protein>
    <submittedName>
        <fullName evidence="1">Uncharacterized protein</fullName>
    </submittedName>
</protein>
<sequence>MIPGSIFTLPAALQPTGSIQGMNLELMRIWNVATPLTLAQSLQPGVSYLVEYRLTVPLANTSPIRAHMRVGSESLNGPENTSSAQDEIEIDDVTTLYGVPELSPNFQPSPQDPFVTLPPLQNGSAKVANVNFGNIAGGSQYQYFTWVTVKPTAVSGQEVHFRFQAKDNANLITPLHIQTYTVGQPLPQNLYGFSFYLKRVGTSASVQITENGSTSLINQNIYQLDYTLTNLSTTTYNASSNVQLQFSQNVSVLQLGGTSPPISTTAIQVPVASFTPGQVVNGTVYLQANVPNNGSLANGTITAELLNVNGSTTQRRRTLSFSVAAAATLSVNVSPSSLTPGIVENLSVGIASAATSTPVQGTITLTLTDPTNPSVNTLVANTPLLSNPNGLTIIPVGAFAAGQSVQLGISVPDHVPYSTLLPVGAPLSGAQQFGCVTISNNPLSLAQGSGGQFSISTQNCAEPINIRLRGTSGANVNTIPSFGVLPNALPANGGVQAISVQSPSTVLGQFPVYVDAKFASQSSFVEISEVKVLVQGLANNCFALTSTGNGLYEYTLAAQGSNSALTANGAVTNNCHVYVKDVTLPQFQLANEPTLLVQSAAQNNAFLFTPITAAWSAQVNANGYAVVGGGSPAPIIGDANKWMEKYTPSSGKVRYHFINDTTANMQSDGLTGDSGNGTWEYTTWYSLQNPITVTASLNANQNGYAYLDGAASPFISETGNSSGSASASVTLPAGVHQIRVVVNDGSGDDFITIAFNGLKLSQVVDQMAMSATSVGGTASGASPNSWLYTTPGTTTPTLLTDTIALYPSANLSQGDWLFETFYYLSQPKTFSLLHLKSDNLARLYLDNATGSNYLIQDNTGTGNGANGFSTISNLTLPAGLHRLYITLNDTGGPEELHLKFTDAGVEKSLAQVVDFMTGYPDQFVFSIAPPPIPPISPTTASDNGSGTIIPSTASPVVLSTLSSAFQNIQNGGIAESAIPNSTSFVSSLSLQDVPASATDVHTFVRHNKVYGQYISNEANDNGSLAFTLQSNGLAGDKYVTLQVQDYVRPAGALPPMKIVAVIDASPSFQSYYSTACATINALRNNLKNTLYPNQAETMIETRIYYLGANVPGVVAGGCSLNNQPQIPNSTVQFLGNTWALGAAHPYSATTDSYNEAWGNGITQALNQFALTNSTTNMLLLFTDSDPTGSENTAGGTSYWRFDESAIANDTVTLMNQSNTHGFAFYGIPETNSMSQVTPTNQADVIDVLDTWATGTNGFVEALESQSMNHVNVTQRMLRSLYGTQTQEFSVKVVGPSTGPGGNNQANLCYGAGNLIGTTNAVAVPNVSFEWRFQDLAADACNADNANGVYCDAVQFTIALYKKLNTLHSNATAGNLSQVPTLTQFQAHLIQDGYTEDLNRDFLAAYASGGALNNVLQWFVGAAGSDVNFSRYAQEGRLTFTIAGTPAGQLALPSSGTYDVQLSFEWDNPQAPYVFFTPNGDPVARVNVTLTKVPNSEQGLDSPLYFLPFDGMVGYDPATNTFQREGYGLDYVGDLVPVKLGNSSNEVTQTFPNTQSGNAFGVLTTSNQGTFAQTNLYRRGKLLSIDRGAGTLTYSPSNATPVWTRFIPINNVLQNNFYWVKETPLGGGSAAFVNAPANTTSLNAWKAFASTSTIANPGNAATPYCASLTGTLLPNSINDATASSYGPNNHCNLVSTTGLLPSQAFGFSYTNQPSSGQLAYRSVFYTPVQNAYQLGAACNNASQQGEFHTPLGLVGQAGSPLDYSTQTNWGNVAGPSISPSSMSMARIFNLVQNGFLCVSSNAQQLDVFWNEGRLLQELQNSYGNPANFPLANACENP</sequence>
<proteinExistence type="predicted"/>
<evidence type="ECO:0000313" key="1">
    <source>
        <dbReference type="EMBL" id="QQR92215.1"/>
    </source>
</evidence>
<reference evidence="1" key="1">
    <citation type="submission" date="2020-11" db="EMBL/GenBank/DDBJ databases">
        <title>Connecting structure to function with the recovery of over 1000 high-quality activated sludge metagenome-assembled genomes encoding full-length rRNA genes using long-read sequencing.</title>
        <authorList>
            <person name="Singleton C.M."/>
            <person name="Petriglieri F."/>
            <person name="Kristensen J.M."/>
            <person name="Kirkegaard R.H."/>
            <person name="Michaelsen T.Y."/>
            <person name="Andersen M.H."/>
            <person name="Karst S.M."/>
            <person name="Dueholm M.S."/>
            <person name="Nielsen P.H."/>
            <person name="Albertsen M."/>
        </authorList>
    </citation>
    <scope>NUCLEOTIDE SEQUENCE</scope>
    <source>
        <strain evidence="1">Fred_18-Q3-R57-64_BAT3C.431</strain>
    </source>
</reference>
<dbReference type="Proteomes" id="UP000596004">
    <property type="component" value="Chromosome"/>
</dbReference>
<organism evidence="1">
    <name type="scientific">Candidatus Iainarchaeum sp</name>
    <dbReference type="NCBI Taxonomy" id="3101447"/>
    <lineage>
        <taxon>Archaea</taxon>
        <taxon>Candidatus Iainarchaeota</taxon>
        <taxon>Candidatus Iainarchaeia</taxon>
        <taxon>Candidatus Iainarchaeales</taxon>
        <taxon>Candidatus Iainarchaeaceae</taxon>
        <taxon>Candidatus Iainarchaeum</taxon>
    </lineage>
</organism>
<accession>A0A7T9DIY7</accession>
<dbReference type="EMBL" id="CP064981">
    <property type="protein sequence ID" value="QQR92215.1"/>
    <property type="molecule type" value="Genomic_DNA"/>
</dbReference>